<dbReference type="InterPro" id="IPR012657">
    <property type="entry name" value="23S_rRNA-intervening_sequence"/>
</dbReference>
<reference evidence="1" key="1">
    <citation type="submission" date="2018-06" db="EMBL/GenBank/DDBJ databases">
        <authorList>
            <person name="Zhirakovskaya E."/>
        </authorList>
    </citation>
    <scope>NUCLEOTIDE SEQUENCE</scope>
</reference>
<organism evidence="1">
    <name type="scientific">hydrothermal vent metagenome</name>
    <dbReference type="NCBI Taxonomy" id="652676"/>
    <lineage>
        <taxon>unclassified sequences</taxon>
        <taxon>metagenomes</taxon>
        <taxon>ecological metagenomes</taxon>
    </lineage>
</organism>
<evidence type="ECO:0008006" key="2">
    <source>
        <dbReference type="Google" id="ProtNLM"/>
    </source>
</evidence>
<sequence length="117" mass="13637">MESAKDFTDLIVWKKAHEFTIEVYKTSKNFPKEELYGLTSQFRRAAVSIPVNIAEGFTKKSNLDKIRFYNIAQGSECKYYLILSKELGYYKELKLFDLSNEIGKLLNSYIHAIKTNH</sequence>
<dbReference type="NCBIfam" id="TIGR02436">
    <property type="entry name" value="four helix bundle protein"/>
    <property type="match status" value="1"/>
</dbReference>
<dbReference type="Pfam" id="PF05635">
    <property type="entry name" value="23S_rRNA_IVP"/>
    <property type="match status" value="1"/>
</dbReference>
<dbReference type="SUPFAM" id="SSF158446">
    <property type="entry name" value="IVS-encoded protein-like"/>
    <property type="match status" value="1"/>
</dbReference>
<dbReference type="InterPro" id="IPR036583">
    <property type="entry name" value="23S_rRNA_IVS_sf"/>
</dbReference>
<proteinExistence type="predicted"/>
<evidence type="ECO:0000313" key="1">
    <source>
        <dbReference type="EMBL" id="VAX20931.1"/>
    </source>
</evidence>
<dbReference type="Gene3D" id="1.20.1440.60">
    <property type="entry name" value="23S rRNA-intervening sequence"/>
    <property type="match status" value="1"/>
</dbReference>
<dbReference type="CDD" id="cd16377">
    <property type="entry name" value="23S_rRNA_IVP_like"/>
    <property type="match status" value="1"/>
</dbReference>
<gene>
    <name evidence="1" type="ORF">MNBD_IGNAVI01-844</name>
</gene>
<protein>
    <recommendedName>
        <fullName evidence="2">Four helix bundle protein</fullName>
    </recommendedName>
</protein>
<dbReference type="AlphaFoldDB" id="A0A3B1C2G6"/>
<accession>A0A3B1C2G6</accession>
<dbReference type="EMBL" id="UOGD01000180">
    <property type="protein sequence ID" value="VAX20931.1"/>
    <property type="molecule type" value="Genomic_DNA"/>
</dbReference>
<name>A0A3B1C2G6_9ZZZZ</name>
<dbReference type="PANTHER" id="PTHR38471:SF2">
    <property type="entry name" value="FOUR HELIX BUNDLE PROTEIN"/>
    <property type="match status" value="1"/>
</dbReference>
<dbReference type="PANTHER" id="PTHR38471">
    <property type="entry name" value="FOUR HELIX BUNDLE PROTEIN"/>
    <property type="match status" value="1"/>
</dbReference>